<dbReference type="EMBL" id="JEMA01000053">
    <property type="protein sequence ID" value="KYF74679.1"/>
    <property type="molecule type" value="Genomic_DNA"/>
</dbReference>
<dbReference type="Pfam" id="PF00929">
    <property type="entry name" value="RNase_T"/>
    <property type="match status" value="1"/>
</dbReference>
<dbReference type="AlphaFoldDB" id="A0A150R373"/>
<keyword evidence="1" id="KW-0540">Nuclease</keyword>
<evidence type="ECO:0000256" key="2">
    <source>
        <dbReference type="ARBA" id="ARBA00022801"/>
    </source>
</evidence>
<dbReference type="InterPro" id="IPR036397">
    <property type="entry name" value="RNaseH_sf"/>
</dbReference>
<dbReference type="GO" id="GO:0000175">
    <property type="term" value="F:3'-5'-RNA exonuclease activity"/>
    <property type="evidence" value="ECO:0007669"/>
    <property type="project" value="InterPro"/>
</dbReference>
<dbReference type="InterPro" id="IPR012337">
    <property type="entry name" value="RNaseH-like_sf"/>
</dbReference>
<dbReference type="OrthoDB" id="4563729at2"/>
<dbReference type="InterPro" id="IPR047201">
    <property type="entry name" value="ERI-1_3'hExo-like"/>
</dbReference>
<evidence type="ECO:0000259" key="4">
    <source>
        <dbReference type="SMART" id="SM00479"/>
    </source>
</evidence>
<evidence type="ECO:0000313" key="6">
    <source>
        <dbReference type="Proteomes" id="UP000075260"/>
    </source>
</evidence>
<dbReference type="GO" id="GO:0003676">
    <property type="term" value="F:nucleic acid binding"/>
    <property type="evidence" value="ECO:0007669"/>
    <property type="project" value="InterPro"/>
</dbReference>
<dbReference type="RefSeq" id="WP_061605306.1">
    <property type="nucleotide sequence ID" value="NZ_JEMA01000053.1"/>
</dbReference>
<dbReference type="CDD" id="cd06133">
    <property type="entry name" value="ERI-1_3'hExo_like"/>
    <property type="match status" value="1"/>
</dbReference>
<dbReference type="PANTHER" id="PTHR23044">
    <property type="entry name" value="3'-5' EXONUCLEASE ERI1-RELATED"/>
    <property type="match status" value="1"/>
</dbReference>
<dbReference type="InterPro" id="IPR051274">
    <property type="entry name" value="3-5_Exoribonuclease"/>
</dbReference>
<dbReference type="Proteomes" id="UP000075260">
    <property type="component" value="Unassembled WGS sequence"/>
</dbReference>
<sequence>MAKRLDLILVIDIESTCWDGDPPRGEENEIIEIGVCTLEVGSGRRRDRRSILVCPERSRVSPFCTSLTTLTQADVDAGVSFKEACALLRSELKAQDRLWASYGDYDRRMFERQCQARGVPFPFGPSHLNVKTLFAVARALPREVGMAEALERVGLPLAGTHHRGGDDAYNIAGLLAHLLLAARR</sequence>
<dbReference type="InterPro" id="IPR013520">
    <property type="entry name" value="Ribonucl_H"/>
</dbReference>
<protein>
    <submittedName>
        <fullName evidence="5">DNA polymerase III</fullName>
    </submittedName>
</protein>
<comment type="caution">
    <text evidence="5">The sequence shown here is derived from an EMBL/GenBank/DDBJ whole genome shotgun (WGS) entry which is preliminary data.</text>
</comment>
<dbReference type="GO" id="GO:0006259">
    <property type="term" value="P:DNA metabolic process"/>
    <property type="evidence" value="ECO:0007669"/>
    <property type="project" value="UniProtKB-ARBA"/>
</dbReference>
<evidence type="ECO:0000256" key="3">
    <source>
        <dbReference type="ARBA" id="ARBA00022839"/>
    </source>
</evidence>
<proteinExistence type="predicted"/>
<feature type="domain" description="Exonuclease" evidence="4">
    <location>
        <begin position="7"/>
        <end position="184"/>
    </location>
</feature>
<evidence type="ECO:0000256" key="1">
    <source>
        <dbReference type="ARBA" id="ARBA00022722"/>
    </source>
</evidence>
<gene>
    <name evidence="5" type="ORF">BE15_00015</name>
</gene>
<organism evidence="5 6">
    <name type="scientific">Sorangium cellulosum</name>
    <name type="common">Polyangium cellulosum</name>
    <dbReference type="NCBI Taxonomy" id="56"/>
    <lineage>
        <taxon>Bacteria</taxon>
        <taxon>Pseudomonadati</taxon>
        <taxon>Myxococcota</taxon>
        <taxon>Polyangia</taxon>
        <taxon>Polyangiales</taxon>
        <taxon>Polyangiaceae</taxon>
        <taxon>Sorangium</taxon>
    </lineage>
</organism>
<dbReference type="Gene3D" id="3.30.420.10">
    <property type="entry name" value="Ribonuclease H-like superfamily/Ribonuclease H"/>
    <property type="match status" value="1"/>
</dbReference>
<accession>A0A150R373</accession>
<evidence type="ECO:0000313" key="5">
    <source>
        <dbReference type="EMBL" id="KYF74679.1"/>
    </source>
</evidence>
<dbReference type="SMART" id="SM00479">
    <property type="entry name" value="EXOIII"/>
    <property type="match status" value="1"/>
</dbReference>
<dbReference type="PANTHER" id="PTHR23044:SF61">
    <property type="entry name" value="3'-5' EXORIBONUCLEASE 1-RELATED"/>
    <property type="match status" value="1"/>
</dbReference>
<keyword evidence="2" id="KW-0378">Hydrolase</keyword>
<dbReference type="SUPFAM" id="SSF53098">
    <property type="entry name" value="Ribonuclease H-like"/>
    <property type="match status" value="1"/>
</dbReference>
<reference evidence="5 6" key="1">
    <citation type="submission" date="2014-02" db="EMBL/GenBank/DDBJ databases">
        <title>The small core and large imbalanced accessory genome model reveals a collaborative survival strategy of Sorangium cellulosum strains in nature.</title>
        <authorList>
            <person name="Han K."/>
            <person name="Peng R."/>
            <person name="Blom J."/>
            <person name="Li Y.-Z."/>
        </authorList>
    </citation>
    <scope>NUCLEOTIDE SEQUENCE [LARGE SCALE GENOMIC DNA]</scope>
    <source>
        <strain evidence="5 6">So0008-312</strain>
    </source>
</reference>
<keyword evidence="3" id="KW-0269">Exonuclease</keyword>
<name>A0A150R373_SORCE</name>